<feature type="transmembrane region" description="Helical" evidence="1">
    <location>
        <begin position="21"/>
        <end position="40"/>
    </location>
</feature>
<dbReference type="KEGG" id="sva:SVA_2966"/>
<evidence type="ECO:0000256" key="1">
    <source>
        <dbReference type="SAM" id="Phobius"/>
    </source>
</evidence>
<keyword evidence="1" id="KW-0812">Transmembrane</keyword>
<evidence type="ECO:0000313" key="3">
    <source>
        <dbReference type="Proteomes" id="UP000218899"/>
    </source>
</evidence>
<protein>
    <submittedName>
        <fullName evidence="2">Uncharacterized protein</fullName>
    </submittedName>
</protein>
<dbReference type="EMBL" id="AP014936">
    <property type="protein sequence ID" value="BAU49514.1"/>
    <property type="molecule type" value="Genomic_DNA"/>
</dbReference>
<dbReference type="AlphaFoldDB" id="A0A1B4VBC0"/>
<keyword evidence="3" id="KW-1185">Reference proteome</keyword>
<name>A0A1B4VBC0_9GAMM</name>
<proteinExistence type="predicted"/>
<keyword evidence="1" id="KW-1133">Transmembrane helix</keyword>
<dbReference type="RefSeq" id="WP_096461906.1">
    <property type="nucleotide sequence ID" value="NZ_AP014936.1"/>
</dbReference>
<evidence type="ECO:0000313" key="2">
    <source>
        <dbReference type="EMBL" id="BAU49514.1"/>
    </source>
</evidence>
<dbReference type="Proteomes" id="UP000218899">
    <property type="component" value="Chromosome"/>
</dbReference>
<keyword evidence="1" id="KW-0472">Membrane</keyword>
<reference evidence="2 3" key="1">
    <citation type="submission" date="2015-08" db="EMBL/GenBank/DDBJ databases">
        <title>Complete genome sequence of Sulfurifustis variabilis.</title>
        <authorList>
            <person name="Miura A."/>
            <person name="Kojima H."/>
            <person name="Fukui M."/>
        </authorList>
    </citation>
    <scope>NUCLEOTIDE SEQUENCE [LARGE SCALE GENOMIC DNA]</scope>
    <source>
        <strain evidence="3">skN76</strain>
    </source>
</reference>
<accession>A0A1B4VBC0</accession>
<sequence length="143" mass="16017">MARVTPPPQAASTDALRLWQSFFYQSIAFALIVVIASTQLEIAGLYPEWEPYTLAIALASLLPSVPLLMRYRELSQDGAPRRGDEHPRELRSRMFWGMTVADLPAFAGLLHYVVTGQFVTLVLLLVASSALVYLYKPTTEKQF</sequence>
<organism evidence="2 3">
    <name type="scientific">Sulfurifustis variabilis</name>
    <dbReference type="NCBI Taxonomy" id="1675686"/>
    <lineage>
        <taxon>Bacteria</taxon>
        <taxon>Pseudomonadati</taxon>
        <taxon>Pseudomonadota</taxon>
        <taxon>Gammaproteobacteria</taxon>
        <taxon>Acidiferrobacterales</taxon>
        <taxon>Acidiferrobacteraceae</taxon>
        <taxon>Sulfurifustis</taxon>
    </lineage>
</organism>
<gene>
    <name evidence="2" type="ORF">SVA_2966</name>
</gene>
<feature type="transmembrane region" description="Helical" evidence="1">
    <location>
        <begin position="118"/>
        <end position="135"/>
    </location>
</feature>